<evidence type="ECO:0000313" key="2">
    <source>
        <dbReference type="Proteomes" id="UP000238589"/>
    </source>
</evidence>
<proteinExistence type="predicted"/>
<dbReference type="Proteomes" id="UP000238589">
    <property type="component" value="Unassembled WGS sequence"/>
</dbReference>
<protein>
    <submittedName>
        <fullName evidence="1">DUF2789 domain-containing protein</fullName>
    </submittedName>
</protein>
<reference evidence="1 2" key="1">
    <citation type="submission" date="2018-03" db="EMBL/GenBank/DDBJ databases">
        <title>Comparative genomics illustrates the genes involved in a hyperalkaliphilic mechanisms of Serpentinomonas isolated from highly-alkaline calcium-rich serpentinized springs.</title>
        <authorList>
            <person name="Suzuki S."/>
            <person name="Ishii S."/>
            <person name="Walworth N."/>
            <person name="Bird L."/>
            <person name="Kuenen J.G."/>
            <person name="Nealson K.H."/>
        </authorList>
    </citation>
    <scope>NUCLEOTIDE SEQUENCE [LARGE SCALE GENOMIC DNA]</scope>
    <source>
        <strain evidence="1 2">P1</strain>
    </source>
</reference>
<dbReference type="OrthoDB" id="5828847at2"/>
<dbReference type="EMBL" id="PVLQ01000118">
    <property type="protein sequence ID" value="PRD63915.1"/>
    <property type="molecule type" value="Genomic_DNA"/>
</dbReference>
<dbReference type="InterPro" id="IPR038086">
    <property type="entry name" value="DUF2789_sf"/>
</dbReference>
<sequence length="77" mass="8832">MEAFFHRFTELFDQLGLPSDPFSIAAFLREKAPLAPDTPLEEAPFWTPTQAELLRQLLAEDADWSEVIDRLSLALRE</sequence>
<organism evidence="1 2">
    <name type="scientific">Malikia granosa</name>
    <dbReference type="NCBI Taxonomy" id="263067"/>
    <lineage>
        <taxon>Bacteria</taxon>
        <taxon>Pseudomonadati</taxon>
        <taxon>Pseudomonadota</taxon>
        <taxon>Betaproteobacteria</taxon>
        <taxon>Burkholderiales</taxon>
        <taxon>Comamonadaceae</taxon>
        <taxon>Malikia</taxon>
    </lineage>
</organism>
<keyword evidence="2" id="KW-1185">Reference proteome</keyword>
<gene>
    <name evidence="1" type="ORF">C6P64_17170</name>
</gene>
<dbReference type="RefSeq" id="WP_105749755.1">
    <property type="nucleotide sequence ID" value="NZ_PVLQ01000118.1"/>
</dbReference>
<accession>A0A2S9K0G3</accession>
<dbReference type="AlphaFoldDB" id="A0A2S9K0G3"/>
<evidence type="ECO:0000313" key="1">
    <source>
        <dbReference type="EMBL" id="PRD63915.1"/>
    </source>
</evidence>
<dbReference type="Gene3D" id="1.10.10.1130">
    <property type="entry name" value="Uncharacterised protein PF10982, DUF2789"/>
    <property type="match status" value="1"/>
</dbReference>
<name>A0A2S9K0G3_9BURK</name>
<comment type="caution">
    <text evidence="1">The sequence shown here is derived from an EMBL/GenBank/DDBJ whole genome shotgun (WGS) entry which is preliminary data.</text>
</comment>
<dbReference type="Pfam" id="PF10982">
    <property type="entry name" value="DUF2789"/>
    <property type="match status" value="1"/>
</dbReference>
<dbReference type="InterPro" id="IPR021250">
    <property type="entry name" value="DUF2789"/>
</dbReference>